<name>A0A847ETP0_9BACT</name>
<keyword evidence="2" id="KW-0732">Signal</keyword>
<proteinExistence type="predicted"/>
<sequence length="123" mass="13038">MRNKISKIFASGATLLSLSTATFAQATPNPITWIPSISGNLADRSLQDIIVDVINWLIGAAVLVCVVMLVWAGYSYMTAGGDEGKVQKATKTLTNAIIGLVISLLALVLVNFIRNTFLGQTGV</sequence>
<comment type="caution">
    <text evidence="3">The sequence shown here is derived from an EMBL/GenBank/DDBJ whole genome shotgun (WGS) entry which is preliminary data.</text>
</comment>
<feature type="signal peptide" evidence="2">
    <location>
        <begin position="1"/>
        <end position="26"/>
    </location>
</feature>
<feature type="chain" id="PRO_5032999265" description="TIGR03745 family integrating conjugative element membrane protein" evidence="2">
    <location>
        <begin position="27"/>
        <end position="123"/>
    </location>
</feature>
<dbReference type="EMBL" id="JAAZAL010000051">
    <property type="protein sequence ID" value="NLE30928.1"/>
    <property type="molecule type" value="Genomic_DNA"/>
</dbReference>
<keyword evidence="1" id="KW-1133">Transmembrane helix</keyword>
<dbReference type="AlphaFoldDB" id="A0A847ETP0"/>
<protein>
    <recommendedName>
        <fullName evidence="5">TIGR03745 family integrating conjugative element membrane protein</fullName>
    </recommendedName>
</protein>
<evidence type="ECO:0000313" key="4">
    <source>
        <dbReference type="Proteomes" id="UP000554004"/>
    </source>
</evidence>
<feature type="transmembrane region" description="Helical" evidence="1">
    <location>
        <begin position="50"/>
        <end position="72"/>
    </location>
</feature>
<dbReference type="InterPro" id="IPR043993">
    <property type="entry name" value="T4SS_pilin"/>
</dbReference>
<keyword evidence="1" id="KW-0812">Transmembrane</keyword>
<dbReference type="Pfam" id="PF18895">
    <property type="entry name" value="T4SS_pilin"/>
    <property type="match status" value="1"/>
</dbReference>
<organism evidence="3 4">
    <name type="scientific">Candidatus Dojkabacteria bacterium</name>
    <dbReference type="NCBI Taxonomy" id="2099670"/>
    <lineage>
        <taxon>Bacteria</taxon>
        <taxon>Candidatus Dojkabacteria</taxon>
    </lineage>
</organism>
<feature type="transmembrane region" description="Helical" evidence="1">
    <location>
        <begin position="93"/>
        <end position="113"/>
    </location>
</feature>
<evidence type="ECO:0008006" key="5">
    <source>
        <dbReference type="Google" id="ProtNLM"/>
    </source>
</evidence>
<dbReference type="Proteomes" id="UP000554004">
    <property type="component" value="Unassembled WGS sequence"/>
</dbReference>
<keyword evidence="1" id="KW-0472">Membrane</keyword>
<accession>A0A847ETP0</accession>
<reference evidence="3 4" key="1">
    <citation type="journal article" date="2020" name="Biotechnol. Biofuels">
        <title>New insights from the biogas microbiome by comprehensive genome-resolved metagenomics of nearly 1600 species originating from multiple anaerobic digesters.</title>
        <authorList>
            <person name="Campanaro S."/>
            <person name="Treu L."/>
            <person name="Rodriguez-R L.M."/>
            <person name="Kovalovszki A."/>
            <person name="Ziels R.M."/>
            <person name="Maus I."/>
            <person name="Zhu X."/>
            <person name="Kougias P.G."/>
            <person name="Basile A."/>
            <person name="Luo G."/>
            <person name="Schluter A."/>
            <person name="Konstantinidis K.T."/>
            <person name="Angelidaki I."/>
        </authorList>
    </citation>
    <scope>NUCLEOTIDE SEQUENCE [LARGE SCALE GENOMIC DNA]</scope>
    <source>
        <strain evidence="3">AS06rmzACSIP_421</strain>
    </source>
</reference>
<evidence type="ECO:0000313" key="3">
    <source>
        <dbReference type="EMBL" id="NLE30928.1"/>
    </source>
</evidence>
<dbReference type="NCBIfam" id="NF045849">
    <property type="entry name" value="ICE_MMCAP2_0565"/>
    <property type="match status" value="1"/>
</dbReference>
<evidence type="ECO:0000256" key="2">
    <source>
        <dbReference type="SAM" id="SignalP"/>
    </source>
</evidence>
<gene>
    <name evidence="3" type="ORF">GX618_01470</name>
</gene>
<evidence type="ECO:0000256" key="1">
    <source>
        <dbReference type="SAM" id="Phobius"/>
    </source>
</evidence>